<sequence length="162" mass="17597">MSANRLLAVVCMLALFGAGCAAPPSESTNVTPPANETINATPAATPAATESPMPNETTVETPSPAENVSETPTENRSVYLMSYSLSPRNLTVYVGTSVSFVHYQSQGYPTFVLVSEEGLWENKTMTYGDVFTYTFDQPGVYHYYVRGYGAAMRGEITVLERK</sequence>
<feature type="region of interest" description="Disordered" evidence="1">
    <location>
        <begin position="24"/>
        <end position="73"/>
    </location>
</feature>
<proteinExistence type="predicted"/>
<organism evidence="2 3">
    <name type="scientific">Methermicoccus shengliensis</name>
    <dbReference type="NCBI Taxonomy" id="660064"/>
    <lineage>
        <taxon>Archaea</taxon>
        <taxon>Methanobacteriati</taxon>
        <taxon>Methanobacteriota</taxon>
        <taxon>Stenosarchaea group</taxon>
        <taxon>Methanomicrobia</taxon>
        <taxon>Methanosarcinales</taxon>
        <taxon>Methermicoccaceae</taxon>
        <taxon>Methermicoccus</taxon>
    </lineage>
</organism>
<dbReference type="Gene3D" id="2.60.40.420">
    <property type="entry name" value="Cupredoxins - blue copper proteins"/>
    <property type="match status" value="1"/>
</dbReference>
<dbReference type="InterPro" id="IPR008972">
    <property type="entry name" value="Cupredoxin"/>
</dbReference>
<dbReference type="AlphaFoldDB" id="A0A832RUS1"/>
<gene>
    <name evidence="2" type="ORF">HA299_03480</name>
</gene>
<name>A0A832RUS1_9EURY</name>
<dbReference type="SUPFAM" id="SSF49503">
    <property type="entry name" value="Cupredoxins"/>
    <property type="match status" value="1"/>
</dbReference>
<protein>
    <submittedName>
        <fullName evidence="2">Uncharacterized protein</fullName>
    </submittedName>
</protein>
<evidence type="ECO:0000313" key="2">
    <source>
        <dbReference type="EMBL" id="HIH69667.1"/>
    </source>
</evidence>
<comment type="caution">
    <text evidence="2">The sequence shown here is derived from an EMBL/GenBank/DDBJ whole genome shotgun (WGS) entry which is preliminary data.</text>
</comment>
<dbReference type="PROSITE" id="PS51257">
    <property type="entry name" value="PROKAR_LIPOPROTEIN"/>
    <property type="match status" value="1"/>
</dbReference>
<feature type="compositionally biased region" description="Polar residues" evidence="1">
    <location>
        <begin position="55"/>
        <end position="73"/>
    </location>
</feature>
<evidence type="ECO:0000313" key="3">
    <source>
        <dbReference type="Proteomes" id="UP000600363"/>
    </source>
</evidence>
<dbReference type="RefSeq" id="WP_157203153.1">
    <property type="nucleotide sequence ID" value="NZ_DUIH01000011.1"/>
</dbReference>
<dbReference type="Proteomes" id="UP000600363">
    <property type="component" value="Unassembled WGS sequence"/>
</dbReference>
<reference evidence="2" key="1">
    <citation type="journal article" date="2020" name="bioRxiv">
        <title>A rank-normalized archaeal taxonomy based on genome phylogeny resolves widespread incomplete and uneven classifications.</title>
        <authorList>
            <person name="Rinke C."/>
            <person name="Chuvochina M."/>
            <person name="Mussig A.J."/>
            <person name="Chaumeil P.-A."/>
            <person name="Waite D.W."/>
            <person name="Whitman W.B."/>
            <person name="Parks D.H."/>
            <person name="Hugenholtz P."/>
        </authorList>
    </citation>
    <scope>NUCLEOTIDE SEQUENCE</scope>
    <source>
        <strain evidence="2">UBA12518</strain>
    </source>
</reference>
<feature type="compositionally biased region" description="Low complexity" evidence="1">
    <location>
        <begin position="31"/>
        <end position="54"/>
    </location>
</feature>
<dbReference type="EMBL" id="DUIH01000011">
    <property type="protein sequence ID" value="HIH69667.1"/>
    <property type="molecule type" value="Genomic_DNA"/>
</dbReference>
<evidence type="ECO:0000256" key="1">
    <source>
        <dbReference type="SAM" id="MobiDB-lite"/>
    </source>
</evidence>
<accession>A0A832RUS1</accession>